<dbReference type="PROSITE" id="PS51257">
    <property type="entry name" value="PROKAR_LIPOPROTEIN"/>
    <property type="match status" value="1"/>
</dbReference>
<dbReference type="OrthoDB" id="8419513at2"/>
<keyword evidence="2" id="KW-1185">Reference proteome</keyword>
<dbReference type="eggNOG" id="ENOG50338IT">
    <property type="taxonomic scope" value="Bacteria"/>
</dbReference>
<name>K2PIX7_9HYPH</name>
<dbReference type="STRING" id="721133.SAMN05216176_112118"/>
<gene>
    <name evidence="1" type="ORF">NA8A_18000</name>
</gene>
<accession>K2PIX7</accession>
<dbReference type="Proteomes" id="UP000007374">
    <property type="component" value="Unassembled WGS sequence"/>
</dbReference>
<evidence type="ECO:0000313" key="1">
    <source>
        <dbReference type="EMBL" id="EKF41087.1"/>
    </source>
</evidence>
<comment type="caution">
    <text evidence="1">The sequence shown here is derived from an EMBL/GenBank/DDBJ whole genome shotgun (WGS) entry which is preliminary data.</text>
</comment>
<evidence type="ECO:0000313" key="2">
    <source>
        <dbReference type="Proteomes" id="UP000007374"/>
    </source>
</evidence>
<sequence length="145" mass="14944">MGPAASRGLSSLRISALPKGIAMTALFALSACQGGPGGTPLSLGVNSGTPVSVLQHINNAGAKCWMRSGDRQFRGLHLIPELDTTAGRPRLLIMKSSDRQGLPQLVIEASGTPPRITTYGPLVTGATGARVNADVTRWAGGPDKC</sequence>
<protein>
    <recommendedName>
        <fullName evidence="3">Lipoprotein</fullName>
    </recommendedName>
</protein>
<proteinExistence type="predicted"/>
<dbReference type="AlphaFoldDB" id="K2PIX7"/>
<evidence type="ECO:0008006" key="3">
    <source>
        <dbReference type="Google" id="ProtNLM"/>
    </source>
</evidence>
<organism evidence="1 2">
    <name type="scientific">Nitratireductor indicus C115</name>
    <dbReference type="NCBI Taxonomy" id="1231190"/>
    <lineage>
        <taxon>Bacteria</taxon>
        <taxon>Pseudomonadati</taxon>
        <taxon>Pseudomonadota</taxon>
        <taxon>Alphaproteobacteria</taxon>
        <taxon>Hyphomicrobiales</taxon>
        <taxon>Phyllobacteriaceae</taxon>
        <taxon>Nitratireductor</taxon>
    </lineage>
</organism>
<dbReference type="EMBL" id="AMSI01000013">
    <property type="protein sequence ID" value="EKF41087.1"/>
    <property type="molecule type" value="Genomic_DNA"/>
</dbReference>
<dbReference type="PATRIC" id="fig|1231190.3.peg.3718"/>
<reference evidence="1 2" key="1">
    <citation type="journal article" date="2012" name="J. Bacteriol.">
        <title>Genome Sequence of Nitratireductor indicus Type Strain C115.</title>
        <authorList>
            <person name="Lai Q."/>
            <person name="Li G."/>
            <person name="Yu Z."/>
            <person name="Shao Z."/>
        </authorList>
    </citation>
    <scope>NUCLEOTIDE SEQUENCE [LARGE SCALE GENOMIC DNA]</scope>
    <source>
        <strain evidence="1 2">C115</strain>
    </source>
</reference>